<accession>A0ABQ2D2N9</accession>
<dbReference type="InterPro" id="IPR007721">
    <property type="entry name" value="RbsD_FucU"/>
</dbReference>
<comment type="caution">
    <text evidence="4">The sequence shown here is derived from an EMBL/GenBank/DDBJ whole genome shotgun (WGS) entry which is preliminary data.</text>
</comment>
<evidence type="ECO:0000256" key="3">
    <source>
        <dbReference type="ARBA" id="ARBA00036324"/>
    </source>
</evidence>
<reference evidence="5" key="1">
    <citation type="journal article" date="2019" name="Int. J. Syst. Evol. Microbiol.">
        <title>The Global Catalogue of Microorganisms (GCM) 10K type strain sequencing project: providing services to taxonomists for standard genome sequencing and annotation.</title>
        <authorList>
            <consortium name="The Broad Institute Genomics Platform"/>
            <consortium name="The Broad Institute Genome Sequencing Center for Infectious Disease"/>
            <person name="Wu L."/>
            <person name="Ma J."/>
        </authorList>
    </citation>
    <scope>NUCLEOTIDE SEQUENCE [LARGE SCALE GENOMIC DNA]</scope>
    <source>
        <strain evidence="5">JCM 14370</strain>
    </source>
</reference>
<name>A0ABQ2D2N9_9DEIO</name>
<organism evidence="4 5">
    <name type="scientific">Deinococcus roseus</name>
    <dbReference type="NCBI Taxonomy" id="392414"/>
    <lineage>
        <taxon>Bacteria</taxon>
        <taxon>Thermotogati</taxon>
        <taxon>Deinococcota</taxon>
        <taxon>Deinococci</taxon>
        <taxon>Deinococcales</taxon>
        <taxon>Deinococcaceae</taxon>
        <taxon>Deinococcus</taxon>
    </lineage>
</organism>
<comment type="catalytic activity">
    <reaction evidence="3">
        <text>alpha-L-fucose = beta-L-fucose</text>
        <dbReference type="Rhea" id="RHEA:25580"/>
        <dbReference type="ChEBI" id="CHEBI:42548"/>
        <dbReference type="ChEBI" id="CHEBI:42589"/>
        <dbReference type="EC" id="5.1.3.29"/>
    </reaction>
</comment>
<dbReference type="InterPro" id="IPR023750">
    <property type="entry name" value="RbsD-like_sf"/>
</dbReference>
<keyword evidence="5" id="KW-1185">Reference proteome</keyword>
<evidence type="ECO:0000313" key="5">
    <source>
        <dbReference type="Proteomes" id="UP000632222"/>
    </source>
</evidence>
<dbReference type="InterPro" id="IPR050443">
    <property type="entry name" value="RbsD/FucU_mutarotase"/>
</dbReference>
<dbReference type="Gene3D" id="3.40.1650.10">
    <property type="entry name" value="RbsD-like domain"/>
    <property type="match status" value="1"/>
</dbReference>
<proteinExistence type="predicted"/>
<dbReference type="SUPFAM" id="SSF102546">
    <property type="entry name" value="RbsD-like"/>
    <property type="match status" value="1"/>
</dbReference>
<dbReference type="Proteomes" id="UP000632222">
    <property type="component" value="Unassembled WGS sequence"/>
</dbReference>
<protein>
    <submittedName>
        <fullName evidence="4">Transporter</fullName>
    </submittedName>
</protein>
<comment type="catalytic activity">
    <reaction evidence="1">
        <text>beta-D-ribopyranose = beta-D-ribofuranose</text>
        <dbReference type="Rhea" id="RHEA:25432"/>
        <dbReference type="ChEBI" id="CHEBI:27476"/>
        <dbReference type="ChEBI" id="CHEBI:47002"/>
        <dbReference type="EC" id="5.4.99.62"/>
    </reaction>
</comment>
<dbReference type="Pfam" id="PF05025">
    <property type="entry name" value="RbsD_FucU"/>
    <property type="match status" value="1"/>
</dbReference>
<evidence type="ECO:0000256" key="1">
    <source>
        <dbReference type="ARBA" id="ARBA00000223"/>
    </source>
</evidence>
<keyword evidence="2" id="KW-0413">Isomerase</keyword>
<dbReference type="EMBL" id="BMOD01000013">
    <property type="protein sequence ID" value="GGJ43500.1"/>
    <property type="molecule type" value="Genomic_DNA"/>
</dbReference>
<dbReference type="PANTHER" id="PTHR31690:SF4">
    <property type="entry name" value="FUCOSE MUTAROTASE"/>
    <property type="match status" value="1"/>
</dbReference>
<dbReference type="PANTHER" id="PTHR31690">
    <property type="entry name" value="FUCOSE MUTAROTASE"/>
    <property type="match status" value="1"/>
</dbReference>
<dbReference type="RefSeq" id="WP_189004155.1">
    <property type="nucleotide sequence ID" value="NZ_BMOD01000013.1"/>
</dbReference>
<gene>
    <name evidence="4" type="ORF">GCM10008938_32200</name>
</gene>
<evidence type="ECO:0000313" key="4">
    <source>
        <dbReference type="EMBL" id="GGJ43500.1"/>
    </source>
</evidence>
<evidence type="ECO:0000256" key="2">
    <source>
        <dbReference type="ARBA" id="ARBA00023235"/>
    </source>
</evidence>
<sequence>MLRGIDPLLSPELLKLLCEMGHGDELFVVDANFTASTLARGRPILRLDGISLQRACEAILSVFPLDQVKHPVGYMQVCNAPEGFVNSAQQDVLQVLAQHEIRPEQCEPIERFAFYERTQNAYAFVVTGELRTYANFCFKKGVVVPEPTGAFV</sequence>